<evidence type="ECO:0000256" key="1">
    <source>
        <dbReference type="ARBA" id="ARBA00001933"/>
    </source>
</evidence>
<evidence type="ECO:0000256" key="8">
    <source>
        <dbReference type="ARBA" id="ARBA00023239"/>
    </source>
</evidence>
<evidence type="ECO:0000256" key="11">
    <source>
        <dbReference type="ARBA" id="ARBA00040554"/>
    </source>
</evidence>
<evidence type="ECO:0000313" key="13">
    <source>
        <dbReference type="EMBL" id="KAK6175703.1"/>
    </source>
</evidence>
<evidence type="ECO:0000256" key="3">
    <source>
        <dbReference type="ARBA" id="ARBA00009236"/>
    </source>
</evidence>
<dbReference type="InterPro" id="IPR015424">
    <property type="entry name" value="PyrdxlP-dep_Trfase"/>
</dbReference>
<dbReference type="FunFam" id="3.90.1150.10:FF:000065">
    <property type="entry name" value="Selenocysteine lyase"/>
    <property type="match status" value="1"/>
</dbReference>
<comment type="cofactor">
    <cofactor evidence="1">
        <name>pyridoxal 5'-phosphate</name>
        <dbReference type="ChEBI" id="CHEBI:597326"/>
    </cofactor>
</comment>
<keyword evidence="5" id="KW-0963">Cytoplasm</keyword>
<evidence type="ECO:0000256" key="4">
    <source>
        <dbReference type="ARBA" id="ARBA00011738"/>
    </source>
</evidence>
<dbReference type="SUPFAM" id="SSF53383">
    <property type="entry name" value="PLP-dependent transferases"/>
    <property type="match status" value="1"/>
</dbReference>
<protein>
    <recommendedName>
        <fullName evidence="11">Selenocysteine lyase</fullName>
        <ecNumber evidence="10">4.4.1.16</ecNumber>
    </recommendedName>
</protein>
<evidence type="ECO:0000256" key="9">
    <source>
        <dbReference type="ARBA" id="ARBA00037407"/>
    </source>
</evidence>
<dbReference type="InterPro" id="IPR015422">
    <property type="entry name" value="PyrdxlP-dep_Trfase_small"/>
</dbReference>
<comment type="similarity">
    <text evidence="3">Belongs to the class-V pyridoxal-phosphate-dependent aminotransferase family.</text>
</comment>
<comment type="subcellular location">
    <subcellularLocation>
        <location evidence="2">Cytoplasm</location>
        <location evidence="2">Cytosol</location>
    </subcellularLocation>
</comment>
<dbReference type="PIRSF" id="PIRSF005572">
    <property type="entry name" value="NifS"/>
    <property type="match status" value="1"/>
</dbReference>
<evidence type="ECO:0000256" key="6">
    <source>
        <dbReference type="ARBA" id="ARBA00022679"/>
    </source>
</evidence>
<dbReference type="Gene3D" id="1.10.260.50">
    <property type="match status" value="1"/>
</dbReference>
<evidence type="ECO:0000256" key="2">
    <source>
        <dbReference type="ARBA" id="ARBA00004514"/>
    </source>
</evidence>
<keyword evidence="8" id="KW-0456">Lyase</keyword>
<keyword evidence="6" id="KW-0808">Transferase</keyword>
<dbReference type="PANTHER" id="PTHR11601:SF62">
    <property type="entry name" value="SELENOCYSTEINE LYASE"/>
    <property type="match status" value="1"/>
</dbReference>
<proteinExistence type="inferred from homology"/>
<dbReference type="GO" id="GO:0009000">
    <property type="term" value="F:selenocysteine lyase activity"/>
    <property type="evidence" value="ECO:0007669"/>
    <property type="project" value="UniProtKB-EC"/>
</dbReference>
<dbReference type="PANTHER" id="PTHR11601">
    <property type="entry name" value="CYSTEINE DESULFURYLASE FAMILY MEMBER"/>
    <property type="match status" value="1"/>
</dbReference>
<name>A0AAN8JKK5_PATCE</name>
<evidence type="ECO:0000256" key="5">
    <source>
        <dbReference type="ARBA" id="ARBA00022490"/>
    </source>
</evidence>
<dbReference type="InterPro" id="IPR000192">
    <property type="entry name" value="Aminotrans_V_dom"/>
</dbReference>
<dbReference type="AlphaFoldDB" id="A0AAN8JKK5"/>
<comment type="caution">
    <text evidence="13">The sequence shown here is derived from an EMBL/GenBank/DDBJ whole genome shotgun (WGS) entry which is preliminary data.</text>
</comment>
<evidence type="ECO:0000256" key="7">
    <source>
        <dbReference type="ARBA" id="ARBA00022898"/>
    </source>
</evidence>
<dbReference type="Pfam" id="PF00266">
    <property type="entry name" value="Aminotran_5"/>
    <property type="match status" value="1"/>
</dbReference>
<keyword evidence="14" id="KW-1185">Reference proteome</keyword>
<sequence length="347" mass="38148">MIGAKSSDIIFTSGGTEGNNWILQTAIKHYRLCFQDEKCINHGIDKLPHIITSNLEHDSIKCVLQHFINVRLADVTFVEASDKSGCIEVDDILSAIKPTTCLITVMLANNETGIIQPIQEISERLHAVKRSVNESRILLHTDAAQAIGKIPVNVDNLGVDYLTIVGHKFYGPRIGAIYVNDVQKGKTPLYAMLHGGGQEYNLRSGTENTGMIAGLGKAAELVADNLDLYQSTMLKTRNYLEEQLLVVFGKDVCINGKFTTSERLPNTCNVSFLNTELKGHEILKRCKQVQASVGAACHSQNRASHILQAIGVPDKIAWSALRLSVGRETSEEDIDRVIKDIKQALSV</sequence>
<dbReference type="EC" id="4.4.1.16" evidence="10"/>
<comment type="subunit">
    <text evidence="4">Homodimer.</text>
</comment>
<dbReference type="InterPro" id="IPR015421">
    <property type="entry name" value="PyrdxlP-dep_Trfase_major"/>
</dbReference>
<dbReference type="Proteomes" id="UP001347796">
    <property type="component" value="Unassembled WGS sequence"/>
</dbReference>
<feature type="domain" description="Aminotransferase class V" evidence="12">
    <location>
        <begin position="1"/>
        <end position="337"/>
    </location>
</feature>
<accession>A0AAN8JKK5</accession>
<dbReference type="GO" id="GO:0016740">
    <property type="term" value="F:transferase activity"/>
    <property type="evidence" value="ECO:0007669"/>
    <property type="project" value="UniProtKB-KW"/>
</dbReference>
<organism evidence="13 14">
    <name type="scientific">Patella caerulea</name>
    <name type="common">Rayed Mediterranean limpet</name>
    <dbReference type="NCBI Taxonomy" id="87958"/>
    <lineage>
        <taxon>Eukaryota</taxon>
        <taxon>Metazoa</taxon>
        <taxon>Spiralia</taxon>
        <taxon>Lophotrochozoa</taxon>
        <taxon>Mollusca</taxon>
        <taxon>Gastropoda</taxon>
        <taxon>Patellogastropoda</taxon>
        <taxon>Patelloidea</taxon>
        <taxon>Patellidae</taxon>
        <taxon>Patella</taxon>
    </lineage>
</organism>
<dbReference type="InterPro" id="IPR016454">
    <property type="entry name" value="Cysteine_dSase"/>
</dbReference>
<evidence type="ECO:0000259" key="12">
    <source>
        <dbReference type="Pfam" id="PF00266"/>
    </source>
</evidence>
<dbReference type="GO" id="GO:0005829">
    <property type="term" value="C:cytosol"/>
    <property type="evidence" value="ECO:0007669"/>
    <property type="project" value="UniProtKB-SubCell"/>
</dbReference>
<evidence type="ECO:0000313" key="14">
    <source>
        <dbReference type="Proteomes" id="UP001347796"/>
    </source>
</evidence>
<comment type="function">
    <text evidence="9">Catalyzes the decomposition of L-selenocysteine to L-alanine and elemental selenium.</text>
</comment>
<keyword evidence="7" id="KW-0663">Pyridoxal phosphate</keyword>
<dbReference type="Gene3D" id="3.40.640.10">
    <property type="entry name" value="Type I PLP-dependent aspartate aminotransferase-like (Major domain)"/>
    <property type="match status" value="1"/>
</dbReference>
<gene>
    <name evidence="13" type="ORF">SNE40_014103</name>
</gene>
<evidence type="ECO:0000256" key="10">
    <source>
        <dbReference type="ARBA" id="ARBA00039054"/>
    </source>
</evidence>
<reference evidence="13 14" key="1">
    <citation type="submission" date="2024-01" db="EMBL/GenBank/DDBJ databases">
        <title>The genome of the rayed Mediterranean limpet Patella caerulea (Linnaeus, 1758).</title>
        <authorList>
            <person name="Anh-Thu Weber A."/>
            <person name="Halstead-Nussloch G."/>
        </authorList>
    </citation>
    <scope>NUCLEOTIDE SEQUENCE [LARGE SCALE GENOMIC DNA]</scope>
    <source>
        <strain evidence="13">AATW-2023a</strain>
        <tissue evidence="13">Whole specimen</tissue>
    </source>
</reference>
<dbReference type="EMBL" id="JAZGQO010000010">
    <property type="protein sequence ID" value="KAK6175703.1"/>
    <property type="molecule type" value="Genomic_DNA"/>
</dbReference>
<dbReference type="Gene3D" id="3.90.1150.10">
    <property type="entry name" value="Aspartate Aminotransferase, domain 1"/>
    <property type="match status" value="1"/>
</dbReference>
<dbReference type="FunFam" id="3.40.640.10:FF:000083">
    <property type="entry name" value="Selenocysteine lyase"/>
    <property type="match status" value="1"/>
</dbReference>